<organism evidence="1 2">
    <name type="scientific">Ceratocystis fimbriata CBS 114723</name>
    <dbReference type="NCBI Taxonomy" id="1035309"/>
    <lineage>
        <taxon>Eukaryota</taxon>
        <taxon>Fungi</taxon>
        <taxon>Dikarya</taxon>
        <taxon>Ascomycota</taxon>
        <taxon>Pezizomycotina</taxon>
        <taxon>Sordariomycetes</taxon>
        <taxon>Hypocreomycetidae</taxon>
        <taxon>Microascales</taxon>
        <taxon>Ceratocystidaceae</taxon>
        <taxon>Ceratocystis</taxon>
    </lineage>
</organism>
<reference evidence="1 2" key="2">
    <citation type="journal article" date="2013" name="IMA Fungus">
        <title>IMA Genome-F 1: Ceratocystis fimbriata: Draft nuclear genome sequence for the plant pathogen, Ceratocystis fimbriata.</title>
        <authorList>
            <person name="Wilken P.M."/>
            <person name="Steenkamp E.T."/>
            <person name="Wingfield M.J."/>
            <person name="de Beer Z.W."/>
            <person name="Wingfield B.D."/>
        </authorList>
    </citation>
    <scope>NUCLEOTIDE SEQUENCE [LARGE SCALE GENOMIC DNA]</scope>
    <source>
        <strain evidence="1 2">CBS 114723</strain>
    </source>
</reference>
<keyword evidence="2" id="KW-1185">Reference proteome</keyword>
<evidence type="ECO:0000313" key="2">
    <source>
        <dbReference type="Proteomes" id="UP000222788"/>
    </source>
</evidence>
<comment type="caution">
    <text evidence="1">The sequence shown here is derived from an EMBL/GenBank/DDBJ whole genome shotgun (WGS) entry which is preliminary data.</text>
</comment>
<dbReference type="EMBL" id="APWK03000063">
    <property type="protein sequence ID" value="PHH52574.1"/>
    <property type="molecule type" value="Genomic_DNA"/>
</dbReference>
<reference evidence="1 2" key="1">
    <citation type="journal article" date="2013" name="Fungal Biol.">
        <title>Analysis of microsatellite markers in the genome of the plant pathogen Ceratocystis fimbriata.</title>
        <authorList>
            <person name="Simpson M.C."/>
            <person name="Wilken P.M."/>
            <person name="Coetzee M.P."/>
            <person name="Wingfield M.J."/>
            <person name="Wingfield B.D."/>
        </authorList>
    </citation>
    <scope>NUCLEOTIDE SEQUENCE [LARGE SCALE GENOMIC DNA]</scope>
    <source>
        <strain evidence="1 2">CBS 114723</strain>
    </source>
</reference>
<gene>
    <name evidence="1" type="ORF">CFIMG_005131RAc</name>
</gene>
<evidence type="ECO:0000313" key="1">
    <source>
        <dbReference type="EMBL" id="PHH52574.1"/>
    </source>
</evidence>
<dbReference type="AlphaFoldDB" id="A0A2C5X3V7"/>
<proteinExistence type="predicted"/>
<dbReference type="Proteomes" id="UP000222788">
    <property type="component" value="Unassembled WGS sequence"/>
</dbReference>
<sequence length="71" mass="7534">MSHGQGAFCSLPNYGRAVLAGMSRVGATDFASLVYSGATDSNVYRCNEINYTQEGNCSSSRTAIQCGTEEK</sequence>
<protein>
    <submittedName>
        <fullName evidence="1">Uncharacterized protein</fullName>
    </submittedName>
</protein>
<name>A0A2C5X3V7_9PEZI</name>
<accession>A0A2C5X3V7</accession>